<evidence type="ECO:0000313" key="3">
    <source>
        <dbReference type="Proteomes" id="UP000838756"/>
    </source>
</evidence>
<keyword evidence="1" id="KW-0732">Signal</keyword>
<gene>
    <name evidence="2" type="primary">jg14969</name>
    <name evidence="2" type="ORF">PAEG_LOCUS24201</name>
</gene>
<evidence type="ECO:0000313" key="2">
    <source>
        <dbReference type="EMBL" id="CAH2262745.1"/>
    </source>
</evidence>
<reference evidence="2" key="1">
    <citation type="submission" date="2022-03" db="EMBL/GenBank/DDBJ databases">
        <authorList>
            <person name="Lindestad O."/>
        </authorList>
    </citation>
    <scope>NUCLEOTIDE SEQUENCE</scope>
</reference>
<protein>
    <submittedName>
        <fullName evidence="2">Jg14969 protein</fullName>
    </submittedName>
</protein>
<sequence>MITRFSYLHLLACSALLTAPPNNDEVACDSFRVSTHVASYTSDLPSLHGARTYHQKLSDQSVIVLIRRSIKLLKNGSNR</sequence>
<dbReference type="OrthoDB" id="10220336at2759"/>
<name>A0A8S4SC87_9NEOP</name>
<keyword evidence="3" id="KW-1185">Reference proteome</keyword>
<feature type="chain" id="PRO_5035806454" evidence="1">
    <location>
        <begin position="19"/>
        <end position="79"/>
    </location>
</feature>
<proteinExistence type="predicted"/>
<comment type="caution">
    <text evidence="2">The sequence shown here is derived from an EMBL/GenBank/DDBJ whole genome shotgun (WGS) entry which is preliminary data.</text>
</comment>
<organism evidence="2 3">
    <name type="scientific">Pararge aegeria aegeria</name>
    <dbReference type="NCBI Taxonomy" id="348720"/>
    <lineage>
        <taxon>Eukaryota</taxon>
        <taxon>Metazoa</taxon>
        <taxon>Ecdysozoa</taxon>
        <taxon>Arthropoda</taxon>
        <taxon>Hexapoda</taxon>
        <taxon>Insecta</taxon>
        <taxon>Pterygota</taxon>
        <taxon>Neoptera</taxon>
        <taxon>Endopterygota</taxon>
        <taxon>Lepidoptera</taxon>
        <taxon>Glossata</taxon>
        <taxon>Ditrysia</taxon>
        <taxon>Papilionoidea</taxon>
        <taxon>Nymphalidae</taxon>
        <taxon>Satyrinae</taxon>
        <taxon>Satyrini</taxon>
        <taxon>Parargina</taxon>
        <taxon>Pararge</taxon>
    </lineage>
</organism>
<dbReference type="Proteomes" id="UP000838756">
    <property type="component" value="Unassembled WGS sequence"/>
</dbReference>
<accession>A0A8S4SC87</accession>
<dbReference type="AlphaFoldDB" id="A0A8S4SC87"/>
<evidence type="ECO:0000256" key="1">
    <source>
        <dbReference type="SAM" id="SignalP"/>
    </source>
</evidence>
<dbReference type="EMBL" id="CAKXAJ010026216">
    <property type="protein sequence ID" value="CAH2262745.1"/>
    <property type="molecule type" value="Genomic_DNA"/>
</dbReference>
<feature type="signal peptide" evidence="1">
    <location>
        <begin position="1"/>
        <end position="18"/>
    </location>
</feature>